<comment type="caution">
    <text evidence="2">The sequence shown here is derived from an EMBL/GenBank/DDBJ whole genome shotgun (WGS) entry which is preliminary data.</text>
</comment>
<dbReference type="PATRIC" id="fig|218284.4.peg.3110"/>
<accession>A0A0P6WFD4</accession>
<feature type="transmembrane region" description="Helical" evidence="1">
    <location>
        <begin position="107"/>
        <end position="131"/>
    </location>
</feature>
<evidence type="ECO:0000313" key="3">
    <source>
        <dbReference type="Proteomes" id="UP000050398"/>
    </source>
</evidence>
<dbReference type="RefSeq" id="WP_060671886.1">
    <property type="nucleotide sequence ID" value="NZ_LIXZ01000005.1"/>
</dbReference>
<keyword evidence="1" id="KW-0812">Transmembrane</keyword>
<feature type="transmembrane region" description="Helical" evidence="1">
    <location>
        <begin position="36"/>
        <end position="53"/>
    </location>
</feature>
<evidence type="ECO:0000313" key="2">
    <source>
        <dbReference type="EMBL" id="KPL59919.1"/>
    </source>
</evidence>
<dbReference type="eggNOG" id="ENOG50330E5">
    <property type="taxonomic scope" value="Bacteria"/>
</dbReference>
<feature type="transmembrane region" description="Helical" evidence="1">
    <location>
        <begin position="137"/>
        <end position="154"/>
    </location>
</feature>
<name>A0A0P6WFD4_9BACI</name>
<proteinExistence type="predicted"/>
<gene>
    <name evidence="2" type="ORF">AM506_07510</name>
</gene>
<feature type="transmembrane region" description="Helical" evidence="1">
    <location>
        <begin position="73"/>
        <end position="95"/>
    </location>
</feature>
<protein>
    <submittedName>
        <fullName evidence="2">Uncharacterized protein</fullName>
    </submittedName>
</protein>
<keyword evidence="1" id="KW-0472">Membrane</keyword>
<organism evidence="2 3">
    <name type="scientific">Rossellomorea vietnamensis</name>
    <dbReference type="NCBI Taxonomy" id="218284"/>
    <lineage>
        <taxon>Bacteria</taxon>
        <taxon>Bacillati</taxon>
        <taxon>Bacillota</taxon>
        <taxon>Bacilli</taxon>
        <taxon>Bacillales</taxon>
        <taxon>Bacillaceae</taxon>
        <taxon>Rossellomorea</taxon>
    </lineage>
</organism>
<evidence type="ECO:0000256" key="1">
    <source>
        <dbReference type="SAM" id="Phobius"/>
    </source>
</evidence>
<keyword evidence="1" id="KW-1133">Transmembrane helix</keyword>
<dbReference type="OrthoDB" id="2618234at2"/>
<dbReference type="Proteomes" id="UP000050398">
    <property type="component" value="Unassembled WGS sequence"/>
</dbReference>
<dbReference type="AlphaFoldDB" id="A0A0P6WFD4"/>
<dbReference type="EMBL" id="LIXZ01000005">
    <property type="protein sequence ID" value="KPL59919.1"/>
    <property type="molecule type" value="Genomic_DNA"/>
</dbReference>
<reference evidence="2 3" key="1">
    <citation type="submission" date="2015-08" db="EMBL/GenBank/DDBJ databases">
        <title>Draft Genome Sequence of Bacillus vietnamensis UCD-SED5.</title>
        <authorList>
            <person name="Lee R.D."/>
            <person name="Jospin G."/>
            <person name="Lang J.M."/>
            <person name="Coil D.A."/>
            <person name="Eisen J.A."/>
        </authorList>
    </citation>
    <scope>NUCLEOTIDE SEQUENCE [LARGE SCALE GENOMIC DNA]</scope>
    <source>
        <strain evidence="2 3">UCD-SED5</strain>
    </source>
</reference>
<feature type="transmembrane region" description="Helical" evidence="1">
    <location>
        <begin position="12"/>
        <end position="29"/>
    </location>
</feature>
<sequence length="163" mass="19616">MDRIYERSFDLNEWFIIISLIGLLLLIWATPKIFSFLEGLSYFVYGIGVGMFYDHTISIPPWDFYDVNDSSAYQGIDFISYIMYGPYSYFFIYIYRKIRIKGIMNLAYILIWTAFSLLMEWFTVKIGIFHFDKGYKMYWSIPIYMAVQSIQLLVHHQIKKDFR</sequence>